<dbReference type="STRING" id="1121884.SAMN02745131_01966"/>
<feature type="domain" description="Tail specific protease" evidence="2">
    <location>
        <begin position="250"/>
        <end position="444"/>
    </location>
</feature>
<sequence>MKLLFSISLLLTFQNMMMAQDCSCAAQFNFVTNYFEQNNPAFQKIKNDPAGYTIYKADLKKLRTEANKKKDTDLCIRLLDKYVTLLKDHHSGIGFNLNRKDLGDSTKVAVFKSSAAYRQFKKIQVDTSELYTRLNTKDIADIEGIYSDGRSIVFGIVQKENKPNQYIGVVLKTNKLLDAGHILLELTRQQDSSFDVSYNIGLLGFNFQRIIKNTTIEHGQIPFLGFSKGSVPSSQGKNYEFKELNDSTNYLRLLSFDARLTRELDSFYLTIDQAIKSKPFLIIDIRNNGGGSESSYFKLLPYAYTKPLQIDSASVWVSPENIKRYEESTTGDYKDLVARMKKAKPYSFIPQSEQAVTTWSMDSGTVYPKKIALLFNRGTASAGEGMIQYFIQSDKVITIGENSGGYIGYGNVMNAPVPCGKFTVQSTTTRYLQKSKYEFVGIAPMFRVKKTDDWIRFAQEVLSREKRSL</sequence>
<keyword evidence="1" id="KW-0732">Signal</keyword>
<evidence type="ECO:0000313" key="4">
    <source>
        <dbReference type="Proteomes" id="UP000184048"/>
    </source>
</evidence>
<dbReference type="SUPFAM" id="SSF52096">
    <property type="entry name" value="ClpP/crotonase"/>
    <property type="match status" value="1"/>
</dbReference>
<dbReference type="InterPro" id="IPR005151">
    <property type="entry name" value="Tail-specific_protease"/>
</dbReference>
<organism evidence="3 4">
    <name type="scientific">Flavisolibacter ginsengisoli DSM 18119</name>
    <dbReference type="NCBI Taxonomy" id="1121884"/>
    <lineage>
        <taxon>Bacteria</taxon>
        <taxon>Pseudomonadati</taxon>
        <taxon>Bacteroidota</taxon>
        <taxon>Chitinophagia</taxon>
        <taxon>Chitinophagales</taxon>
        <taxon>Chitinophagaceae</taxon>
        <taxon>Flavisolibacter</taxon>
    </lineage>
</organism>
<keyword evidence="4" id="KW-1185">Reference proteome</keyword>
<name>A0A1M4ZJR6_9BACT</name>
<dbReference type="OrthoDB" id="2327485at2"/>
<gene>
    <name evidence="3" type="ORF">SAMN02745131_01966</name>
</gene>
<feature type="signal peptide" evidence="1">
    <location>
        <begin position="1"/>
        <end position="19"/>
    </location>
</feature>
<dbReference type="Gene3D" id="3.90.226.10">
    <property type="entry name" value="2-enoyl-CoA Hydratase, Chain A, domain 1"/>
    <property type="match status" value="1"/>
</dbReference>
<dbReference type="RefSeq" id="WP_072835165.1">
    <property type="nucleotide sequence ID" value="NZ_FQUU01000007.1"/>
</dbReference>
<dbReference type="AlphaFoldDB" id="A0A1M4ZJR6"/>
<dbReference type="GO" id="GO:0006508">
    <property type="term" value="P:proteolysis"/>
    <property type="evidence" value="ECO:0007669"/>
    <property type="project" value="InterPro"/>
</dbReference>
<dbReference type="Proteomes" id="UP000184048">
    <property type="component" value="Unassembled WGS sequence"/>
</dbReference>
<dbReference type="Pfam" id="PF03572">
    <property type="entry name" value="Peptidase_S41"/>
    <property type="match status" value="1"/>
</dbReference>
<dbReference type="GO" id="GO:0008236">
    <property type="term" value="F:serine-type peptidase activity"/>
    <property type="evidence" value="ECO:0007669"/>
    <property type="project" value="InterPro"/>
</dbReference>
<dbReference type="InterPro" id="IPR029045">
    <property type="entry name" value="ClpP/crotonase-like_dom_sf"/>
</dbReference>
<dbReference type="EMBL" id="FQUU01000007">
    <property type="protein sequence ID" value="SHF18205.1"/>
    <property type="molecule type" value="Genomic_DNA"/>
</dbReference>
<accession>A0A1M4ZJR6</accession>
<reference evidence="3 4" key="1">
    <citation type="submission" date="2016-11" db="EMBL/GenBank/DDBJ databases">
        <authorList>
            <person name="Jaros S."/>
            <person name="Januszkiewicz K."/>
            <person name="Wedrychowicz H."/>
        </authorList>
    </citation>
    <scope>NUCLEOTIDE SEQUENCE [LARGE SCALE GENOMIC DNA]</scope>
    <source>
        <strain evidence="3 4">DSM 18119</strain>
    </source>
</reference>
<evidence type="ECO:0000256" key="1">
    <source>
        <dbReference type="SAM" id="SignalP"/>
    </source>
</evidence>
<protein>
    <submittedName>
        <fullName evidence="3">Peptidase family S41</fullName>
    </submittedName>
</protein>
<proteinExistence type="predicted"/>
<evidence type="ECO:0000313" key="3">
    <source>
        <dbReference type="EMBL" id="SHF18205.1"/>
    </source>
</evidence>
<evidence type="ECO:0000259" key="2">
    <source>
        <dbReference type="Pfam" id="PF03572"/>
    </source>
</evidence>
<feature type="chain" id="PRO_5012228875" evidence="1">
    <location>
        <begin position="20"/>
        <end position="469"/>
    </location>
</feature>